<gene>
    <name evidence="6" type="ORF">SAMN05660652_03080</name>
</gene>
<dbReference type="SUPFAM" id="SSF46785">
    <property type="entry name" value="Winged helix' DNA-binding domain"/>
    <property type="match status" value="1"/>
</dbReference>
<dbReference type="EMBL" id="FNCY01000015">
    <property type="protein sequence ID" value="SDI23686.1"/>
    <property type="molecule type" value="Genomic_DNA"/>
</dbReference>
<comment type="similarity">
    <text evidence="1">Belongs to the LysR transcriptional regulatory family.</text>
</comment>
<dbReference type="PROSITE" id="PS50931">
    <property type="entry name" value="HTH_LYSR"/>
    <property type="match status" value="1"/>
</dbReference>
<evidence type="ECO:0000256" key="4">
    <source>
        <dbReference type="ARBA" id="ARBA00023163"/>
    </source>
</evidence>
<dbReference type="STRING" id="83767.SAMN05660652_03080"/>
<evidence type="ECO:0000256" key="2">
    <source>
        <dbReference type="ARBA" id="ARBA00023015"/>
    </source>
</evidence>
<keyword evidence="7" id="KW-1185">Reference proteome</keyword>
<dbReference type="AlphaFoldDB" id="A0A1G8IXV8"/>
<name>A0A1G8IXV8_9RHOO</name>
<dbReference type="InterPro" id="IPR058163">
    <property type="entry name" value="LysR-type_TF_proteobact-type"/>
</dbReference>
<dbReference type="RefSeq" id="WP_091938810.1">
    <property type="nucleotide sequence ID" value="NZ_FNCY01000015.1"/>
</dbReference>
<dbReference type="InterPro" id="IPR000847">
    <property type="entry name" value="LysR_HTH_N"/>
</dbReference>
<dbReference type="OrthoDB" id="570111at2"/>
<dbReference type="Proteomes" id="UP000198607">
    <property type="component" value="Unassembled WGS sequence"/>
</dbReference>
<keyword evidence="4" id="KW-0804">Transcription</keyword>
<dbReference type="InterPro" id="IPR005119">
    <property type="entry name" value="LysR_subst-bd"/>
</dbReference>
<reference evidence="6 7" key="1">
    <citation type="submission" date="2016-10" db="EMBL/GenBank/DDBJ databases">
        <authorList>
            <person name="de Groot N.N."/>
        </authorList>
    </citation>
    <scope>NUCLEOTIDE SEQUENCE [LARGE SCALE GENOMIC DNA]</scope>
    <source>
        <strain evidence="6 7">DSM 5885</strain>
    </source>
</reference>
<dbReference type="PANTHER" id="PTHR30537">
    <property type="entry name" value="HTH-TYPE TRANSCRIPTIONAL REGULATOR"/>
    <property type="match status" value="1"/>
</dbReference>
<dbReference type="Pfam" id="PF00126">
    <property type="entry name" value="HTH_1"/>
    <property type="match status" value="1"/>
</dbReference>
<keyword evidence="2" id="KW-0805">Transcription regulation</keyword>
<dbReference type="GO" id="GO:0006351">
    <property type="term" value="P:DNA-templated transcription"/>
    <property type="evidence" value="ECO:0007669"/>
    <property type="project" value="TreeGrafter"/>
</dbReference>
<evidence type="ECO:0000313" key="7">
    <source>
        <dbReference type="Proteomes" id="UP000198607"/>
    </source>
</evidence>
<dbReference type="Gene3D" id="1.10.10.10">
    <property type="entry name" value="Winged helix-like DNA-binding domain superfamily/Winged helix DNA-binding domain"/>
    <property type="match status" value="1"/>
</dbReference>
<evidence type="ECO:0000256" key="1">
    <source>
        <dbReference type="ARBA" id="ARBA00009437"/>
    </source>
</evidence>
<dbReference type="Gene3D" id="3.40.190.290">
    <property type="match status" value="1"/>
</dbReference>
<evidence type="ECO:0000256" key="3">
    <source>
        <dbReference type="ARBA" id="ARBA00023125"/>
    </source>
</evidence>
<feature type="domain" description="HTH lysR-type" evidence="5">
    <location>
        <begin position="5"/>
        <end position="62"/>
    </location>
</feature>
<proteinExistence type="inferred from homology"/>
<protein>
    <submittedName>
        <fullName evidence="6">Transcriptional regulator, LysR family</fullName>
    </submittedName>
</protein>
<dbReference type="SUPFAM" id="SSF53850">
    <property type="entry name" value="Periplasmic binding protein-like II"/>
    <property type="match status" value="1"/>
</dbReference>
<dbReference type="Pfam" id="PF03466">
    <property type="entry name" value="LysR_substrate"/>
    <property type="match status" value="1"/>
</dbReference>
<evidence type="ECO:0000259" key="5">
    <source>
        <dbReference type="PROSITE" id="PS50931"/>
    </source>
</evidence>
<dbReference type="InterPro" id="IPR036390">
    <property type="entry name" value="WH_DNA-bd_sf"/>
</dbReference>
<dbReference type="GO" id="GO:0043565">
    <property type="term" value="F:sequence-specific DNA binding"/>
    <property type="evidence" value="ECO:0007669"/>
    <property type="project" value="TreeGrafter"/>
</dbReference>
<dbReference type="InterPro" id="IPR036388">
    <property type="entry name" value="WH-like_DNA-bd_sf"/>
</dbReference>
<sequence>MSDSPEWGDLRYFLELARTGKLSATAKKLGVEHTTVSRRIARLEHEMDTSLFLRTRKGYALSQAGEALVPYAESMESAMLTALSEASGRDAGASGTVRIGTPEAYGLCILPRFLDRLYAAHPRLIVELLPLPHFPSLAAREVDILVTLAPPRTGRYVVSRLTDLEYQLHASAEYLAAHPPIRGLGDLAGHDFVDYVQDQLMNEGLRYLEQLTPRPRRRFTSTSMLAQRDAIAAGLGLGMLIPYVVDNRPNLIPVLPGEGKVTLTLWIAAPTELFKLRRVRAAWDFIREMTESDPTQFHYPF</sequence>
<organism evidence="6 7">
    <name type="scientific">Propionivibrio dicarboxylicus</name>
    <dbReference type="NCBI Taxonomy" id="83767"/>
    <lineage>
        <taxon>Bacteria</taxon>
        <taxon>Pseudomonadati</taxon>
        <taxon>Pseudomonadota</taxon>
        <taxon>Betaproteobacteria</taxon>
        <taxon>Rhodocyclales</taxon>
        <taxon>Rhodocyclaceae</taxon>
        <taxon>Propionivibrio</taxon>
    </lineage>
</organism>
<accession>A0A1G8IXV8</accession>
<dbReference type="PANTHER" id="PTHR30537:SF3">
    <property type="entry name" value="TRANSCRIPTIONAL REGULATORY PROTEIN"/>
    <property type="match status" value="1"/>
</dbReference>
<evidence type="ECO:0000313" key="6">
    <source>
        <dbReference type="EMBL" id="SDI23686.1"/>
    </source>
</evidence>
<keyword evidence="3" id="KW-0238">DNA-binding</keyword>
<dbReference type="GO" id="GO:0003700">
    <property type="term" value="F:DNA-binding transcription factor activity"/>
    <property type="evidence" value="ECO:0007669"/>
    <property type="project" value="InterPro"/>
</dbReference>